<dbReference type="InParanoid" id="A0A7R8Z0W0"/>
<dbReference type="Proteomes" id="UP000594454">
    <property type="component" value="Chromosome 6"/>
</dbReference>
<dbReference type="PROSITE" id="PS00028">
    <property type="entry name" value="ZINC_FINGER_C2H2_1"/>
    <property type="match status" value="6"/>
</dbReference>
<accession>A0A7R8Z0W0</accession>
<dbReference type="SMART" id="SM00355">
    <property type="entry name" value="ZnF_C2H2"/>
    <property type="match status" value="7"/>
</dbReference>
<dbReference type="AlphaFoldDB" id="A0A7R8Z0W0"/>
<dbReference type="OrthoDB" id="6077919at2759"/>
<evidence type="ECO:0000313" key="9">
    <source>
        <dbReference type="Proteomes" id="UP000594454"/>
    </source>
</evidence>
<dbReference type="GO" id="GO:0040029">
    <property type="term" value="P:epigenetic regulation of gene expression"/>
    <property type="evidence" value="ECO:0007669"/>
    <property type="project" value="UniProtKB-ARBA"/>
</dbReference>
<dbReference type="GO" id="GO:0000978">
    <property type="term" value="F:RNA polymerase II cis-regulatory region sequence-specific DNA binding"/>
    <property type="evidence" value="ECO:0007669"/>
    <property type="project" value="TreeGrafter"/>
</dbReference>
<feature type="domain" description="C2H2-type" evidence="7">
    <location>
        <begin position="226"/>
        <end position="254"/>
    </location>
</feature>
<gene>
    <name evidence="8" type="ORF">HERILL_LOCUS15352</name>
</gene>
<feature type="domain" description="C2H2-type" evidence="7">
    <location>
        <begin position="312"/>
        <end position="339"/>
    </location>
</feature>
<feature type="domain" description="C2H2-type" evidence="7">
    <location>
        <begin position="340"/>
        <end position="367"/>
    </location>
</feature>
<dbReference type="GO" id="GO:0008270">
    <property type="term" value="F:zinc ion binding"/>
    <property type="evidence" value="ECO:0007669"/>
    <property type="project" value="UniProtKB-KW"/>
</dbReference>
<dbReference type="Pfam" id="PF12874">
    <property type="entry name" value="zf-met"/>
    <property type="match status" value="1"/>
</dbReference>
<dbReference type="InterPro" id="IPR036236">
    <property type="entry name" value="Znf_C2H2_sf"/>
</dbReference>
<dbReference type="SUPFAM" id="SSF57667">
    <property type="entry name" value="beta-beta-alpha zinc fingers"/>
    <property type="match status" value="3"/>
</dbReference>
<evidence type="ECO:0000256" key="3">
    <source>
        <dbReference type="ARBA" id="ARBA00022771"/>
    </source>
</evidence>
<evidence type="ECO:0000256" key="2">
    <source>
        <dbReference type="ARBA" id="ARBA00022737"/>
    </source>
</evidence>
<organism evidence="8 9">
    <name type="scientific">Hermetia illucens</name>
    <name type="common">Black soldier fly</name>
    <dbReference type="NCBI Taxonomy" id="343691"/>
    <lineage>
        <taxon>Eukaryota</taxon>
        <taxon>Metazoa</taxon>
        <taxon>Ecdysozoa</taxon>
        <taxon>Arthropoda</taxon>
        <taxon>Hexapoda</taxon>
        <taxon>Insecta</taxon>
        <taxon>Pterygota</taxon>
        <taxon>Neoptera</taxon>
        <taxon>Endopterygota</taxon>
        <taxon>Diptera</taxon>
        <taxon>Brachycera</taxon>
        <taxon>Stratiomyomorpha</taxon>
        <taxon>Stratiomyidae</taxon>
        <taxon>Hermetiinae</taxon>
        <taxon>Hermetia</taxon>
    </lineage>
</organism>
<evidence type="ECO:0000313" key="8">
    <source>
        <dbReference type="EMBL" id="CAD7093039.1"/>
    </source>
</evidence>
<dbReference type="GO" id="GO:0003682">
    <property type="term" value="F:chromatin binding"/>
    <property type="evidence" value="ECO:0007669"/>
    <property type="project" value="UniProtKB-ARBA"/>
</dbReference>
<dbReference type="GO" id="GO:0000981">
    <property type="term" value="F:DNA-binding transcription factor activity, RNA polymerase II-specific"/>
    <property type="evidence" value="ECO:0007669"/>
    <property type="project" value="TreeGrafter"/>
</dbReference>
<feature type="domain" description="C2H2-type" evidence="7">
    <location>
        <begin position="256"/>
        <end position="283"/>
    </location>
</feature>
<evidence type="ECO:0000259" key="7">
    <source>
        <dbReference type="PROSITE" id="PS50157"/>
    </source>
</evidence>
<dbReference type="FunFam" id="3.30.160.60:FF:000912">
    <property type="entry name" value="Zinc finger protein 660"/>
    <property type="match status" value="1"/>
</dbReference>
<dbReference type="GO" id="GO:0000785">
    <property type="term" value="C:chromatin"/>
    <property type="evidence" value="ECO:0007669"/>
    <property type="project" value="TreeGrafter"/>
</dbReference>
<feature type="domain" description="C2H2-type" evidence="7">
    <location>
        <begin position="368"/>
        <end position="395"/>
    </location>
</feature>
<dbReference type="InterPro" id="IPR013087">
    <property type="entry name" value="Znf_C2H2_type"/>
</dbReference>
<dbReference type="PROSITE" id="PS50157">
    <property type="entry name" value="ZINC_FINGER_C2H2_2"/>
    <property type="match status" value="6"/>
</dbReference>
<dbReference type="OMA" id="NMHDRTH"/>
<dbReference type="GO" id="GO:0031519">
    <property type="term" value="C:PcG protein complex"/>
    <property type="evidence" value="ECO:0007669"/>
    <property type="project" value="TreeGrafter"/>
</dbReference>
<evidence type="ECO:0000256" key="1">
    <source>
        <dbReference type="ARBA" id="ARBA00022723"/>
    </source>
</evidence>
<name>A0A7R8Z0W0_HERIL</name>
<dbReference type="FunFam" id="3.30.160.60:FF:000690">
    <property type="entry name" value="Zinc finger protein 354C"/>
    <property type="match status" value="1"/>
</dbReference>
<keyword evidence="5" id="KW-0539">Nucleus</keyword>
<proteinExistence type="predicted"/>
<dbReference type="GO" id="GO:0005667">
    <property type="term" value="C:transcription regulator complex"/>
    <property type="evidence" value="ECO:0007669"/>
    <property type="project" value="TreeGrafter"/>
</dbReference>
<dbReference type="EMBL" id="LR899014">
    <property type="protein sequence ID" value="CAD7093039.1"/>
    <property type="molecule type" value="Genomic_DNA"/>
</dbReference>
<sequence>MAKSSGTCPKCYVCDQAVLDEGTDIFTNCTENTKTPINELLEQFVSHSLVRSARKNLCCADCLSRINDYDLACYTAHQVQKELTDLLSATEAKYCKKGDLASDGEVDEELDDDAQIEELHNSFADIIEEEVKEEFEEPPEAIKKEAESEKVDKFQMFDDETDEYELHFFSATDILPENEVYESDDNADEFVYKVYTNSIEDMDEELELEDKPKPDDQFPVIRQAPNYCLQCERNFETKELLREHRRTIHKKPPKQHTCDICGMTYKMRNALRIHSLMHTGVSPFQCDVCGKKFTQKGALKRHMPIHTGECRYQCEKCGKQFIHYSSFHMHNLAHDDIRKKKCEVCGLLLRSNSHLKRHLQVHTGAKPHKCPKCDKTFAQRYNMMTHLRSHQGLPRKRKHTCTVCERTFTKEVSLQEHLATGVCRTDDGNILELYQHISAES</sequence>
<dbReference type="Pfam" id="PF00096">
    <property type="entry name" value="zf-C2H2"/>
    <property type="match status" value="4"/>
</dbReference>
<protein>
    <recommendedName>
        <fullName evidence="7">C2H2-type domain-containing protein</fullName>
    </recommendedName>
</protein>
<keyword evidence="2" id="KW-0677">Repeat</keyword>
<keyword evidence="4" id="KW-0862">Zinc</keyword>
<keyword evidence="9" id="KW-1185">Reference proteome</keyword>
<keyword evidence="1" id="KW-0479">Metal-binding</keyword>
<evidence type="ECO:0000256" key="6">
    <source>
        <dbReference type="PROSITE-ProRule" id="PRU00042"/>
    </source>
</evidence>
<dbReference type="PANTHER" id="PTHR14003">
    <property type="entry name" value="TRANSCRIPTIONAL REPRESSOR PROTEIN YY"/>
    <property type="match status" value="1"/>
</dbReference>
<evidence type="ECO:0000256" key="5">
    <source>
        <dbReference type="ARBA" id="ARBA00023242"/>
    </source>
</evidence>
<feature type="domain" description="C2H2-type" evidence="7">
    <location>
        <begin position="284"/>
        <end position="311"/>
    </location>
</feature>
<dbReference type="Gene3D" id="3.30.160.60">
    <property type="entry name" value="Classic Zinc Finger"/>
    <property type="match status" value="5"/>
</dbReference>
<dbReference type="PANTHER" id="PTHR14003:SF23">
    <property type="entry name" value="ZINC FINGER PROTEIN 143"/>
    <property type="match status" value="1"/>
</dbReference>
<evidence type="ECO:0000256" key="4">
    <source>
        <dbReference type="ARBA" id="ARBA00022833"/>
    </source>
</evidence>
<keyword evidence="3 6" id="KW-0863">Zinc-finger</keyword>
<reference evidence="8 9" key="1">
    <citation type="submission" date="2020-11" db="EMBL/GenBank/DDBJ databases">
        <authorList>
            <person name="Wallbank WR R."/>
            <person name="Pardo Diaz C."/>
            <person name="Kozak K."/>
            <person name="Martin S."/>
            <person name="Jiggins C."/>
            <person name="Moest M."/>
            <person name="Warren A I."/>
            <person name="Generalovic N T."/>
            <person name="Byers J.R.P. K."/>
            <person name="Montejo-Kovacevich G."/>
            <person name="Yen C E."/>
        </authorList>
    </citation>
    <scope>NUCLEOTIDE SEQUENCE [LARGE SCALE GENOMIC DNA]</scope>
</reference>